<protein>
    <recommendedName>
        <fullName evidence="5">L-aspartate oxidase</fullName>
        <ecNumber evidence="4">1.4.3.16</ecNumber>
    </recommendedName>
    <alternativeName>
        <fullName evidence="10">Quinolinate synthase B</fullName>
    </alternativeName>
</protein>
<proteinExistence type="inferred from homology"/>
<keyword evidence="6" id="KW-0285">Flavoprotein</keyword>
<reference evidence="13" key="2">
    <citation type="submission" date="2021-04" db="EMBL/GenBank/DDBJ databases">
        <authorList>
            <person name="Gilroy R."/>
        </authorList>
    </citation>
    <scope>NUCLEOTIDE SEQUENCE</scope>
    <source>
        <strain evidence="13">2189</strain>
    </source>
</reference>
<evidence type="ECO:0000256" key="4">
    <source>
        <dbReference type="ARBA" id="ARBA00012173"/>
    </source>
</evidence>
<dbReference type="GO" id="GO:0033765">
    <property type="term" value="F:steroid dehydrogenase activity, acting on the CH-CH group of donors"/>
    <property type="evidence" value="ECO:0007669"/>
    <property type="project" value="UniProtKB-ARBA"/>
</dbReference>
<evidence type="ECO:0000256" key="3">
    <source>
        <dbReference type="ARBA" id="ARBA00008562"/>
    </source>
</evidence>
<evidence type="ECO:0000256" key="7">
    <source>
        <dbReference type="ARBA" id="ARBA00022642"/>
    </source>
</evidence>
<feature type="domain" description="FAD-dependent oxidoreductase 2 FAD-binding" evidence="12">
    <location>
        <begin position="7"/>
        <end position="371"/>
    </location>
</feature>
<dbReference type="NCBIfam" id="NF004820">
    <property type="entry name" value="PRK06175.1"/>
    <property type="match status" value="1"/>
</dbReference>
<dbReference type="InterPro" id="IPR027477">
    <property type="entry name" value="Succ_DH/fumarate_Rdtase_cat_sf"/>
</dbReference>
<evidence type="ECO:0000256" key="8">
    <source>
        <dbReference type="ARBA" id="ARBA00022827"/>
    </source>
</evidence>
<dbReference type="GO" id="GO:0008734">
    <property type="term" value="F:L-aspartate oxidase activity"/>
    <property type="evidence" value="ECO:0007669"/>
    <property type="project" value="UniProtKB-EC"/>
</dbReference>
<dbReference type="EMBL" id="DXEW01000013">
    <property type="protein sequence ID" value="HIX50157.1"/>
    <property type="molecule type" value="Genomic_DNA"/>
</dbReference>
<organism evidence="13 14">
    <name type="scientific">Candidatus Borkfalkia faecavium</name>
    <dbReference type="NCBI Taxonomy" id="2838508"/>
    <lineage>
        <taxon>Bacteria</taxon>
        <taxon>Bacillati</taxon>
        <taxon>Bacillota</taxon>
        <taxon>Clostridia</taxon>
        <taxon>Christensenellales</taxon>
        <taxon>Christensenellaceae</taxon>
        <taxon>Candidatus Borkfalkia</taxon>
    </lineage>
</organism>
<comment type="caution">
    <text evidence="13">The sequence shown here is derived from an EMBL/GenBank/DDBJ whole genome shotgun (WGS) entry which is preliminary data.</text>
</comment>
<dbReference type="SUPFAM" id="SSF56425">
    <property type="entry name" value="Succinate dehydrogenase/fumarate reductase flavoprotein, catalytic domain"/>
    <property type="match status" value="1"/>
</dbReference>
<dbReference type="InterPro" id="IPR005288">
    <property type="entry name" value="NadB"/>
</dbReference>
<dbReference type="Proteomes" id="UP000886847">
    <property type="component" value="Unassembled WGS sequence"/>
</dbReference>
<keyword evidence="8" id="KW-0274">FAD</keyword>
<keyword evidence="7" id="KW-0662">Pyridine nucleotide biosynthesis</keyword>
<comment type="cofactor">
    <cofactor evidence="1">
        <name>FAD</name>
        <dbReference type="ChEBI" id="CHEBI:57692"/>
    </cofactor>
</comment>
<dbReference type="AlphaFoldDB" id="A0A9D1W0P3"/>
<evidence type="ECO:0000313" key="13">
    <source>
        <dbReference type="EMBL" id="HIX50157.1"/>
    </source>
</evidence>
<dbReference type="InterPro" id="IPR036188">
    <property type="entry name" value="FAD/NAD-bd_sf"/>
</dbReference>
<evidence type="ECO:0000256" key="9">
    <source>
        <dbReference type="ARBA" id="ARBA00023002"/>
    </source>
</evidence>
<evidence type="ECO:0000256" key="11">
    <source>
        <dbReference type="ARBA" id="ARBA00048305"/>
    </source>
</evidence>
<dbReference type="GO" id="GO:0034628">
    <property type="term" value="P:'de novo' NAD+ biosynthetic process from L-aspartate"/>
    <property type="evidence" value="ECO:0007669"/>
    <property type="project" value="TreeGrafter"/>
</dbReference>
<reference evidence="13" key="1">
    <citation type="journal article" date="2021" name="PeerJ">
        <title>Extensive microbial diversity within the chicken gut microbiome revealed by metagenomics and culture.</title>
        <authorList>
            <person name="Gilroy R."/>
            <person name="Ravi A."/>
            <person name="Getino M."/>
            <person name="Pursley I."/>
            <person name="Horton D.L."/>
            <person name="Alikhan N.F."/>
            <person name="Baker D."/>
            <person name="Gharbi K."/>
            <person name="Hall N."/>
            <person name="Watson M."/>
            <person name="Adriaenssens E.M."/>
            <person name="Foster-Nyarko E."/>
            <person name="Jarju S."/>
            <person name="Secka A."/>
            <person name="Antonio M."/>
            <person name="Oren A."/>
            <person name="Chaudhuri R.R."/>
            <person name="La Ragione R."/>
            <person name="Hildebrand F."/>
            <person name="Pallen M.J."/>
        </authorList>
    </citation>
    <scope>NUCLEOTIDE SEQUENCE</scope>
    <source>
        <strain evidence="13">2189</strain>
    </source>
</reference>
<name>A0A9D1W0P3_9FIRM</name>
<dbReference type="Pfam" id="PF00890">
    <property type="entry name" value="FAD_binding_2"/>
    <property type="match status" value="1"/>
</dbReference>
<dbReference type="Gene3D" id="3.90.700.10">
    <property type="entry name" value="Succinate dehydrogenase/fumarate reductase flavoprotein, catalytic domain"/>
    <property type="match status" value="1"/>
</dbReference>
<dbReference type="PRINTS" id="PR00368">
    <property type="entry name" value="FADPNR"/>
</dbReference>
<accession>A0A9D1W0P3</accession>
<dbReference type="FunFam" id="3.90.700.10:FF:000002">
    <property type="entry name" value="L-aspartate oxidase"/>
    <property type="match status" value="1"/>
</dbReference>
<keyword evidence="9 13" id="KW-0560">Oxidoreductase</keyword>
<dbReference type="EC" id="1.4.3.16" evidence="4"/>
<dbReference type="PANTHER" id="PTHR42716">
    <property type="entry name" value="L-ASPARTATE OXIDASE"/>
    <property type="match status" value="1"/>
</dbReference>
<evidence type="ECO:0000256" key="6">
    <source>
        <dbReference type="ARBA" id="ARBA00022630"/>
    </source>
</evidence>
<dbReference type="SUPFAM" id="SSF51905">
    <property type="entry name" value="FAD/NAD(P)-binding domain"/>
    <property type="match status" value="1"/>
</dbReference>
<evidence type="ECO:0000256" key="10">
    <source>
        <dbReference type="ARBA" id="ARBA00030386"/>
    </source>
</evidence>
<dbReference type="Gene3D" id="3.50.50.60">
    <property type="entry name" value="FAD/NAD(P)-binding domain"/>
    <property type="match status" value="1"/>
</dbReference>
<comment type="catalytic activity">
    <reaction evidence="11">
        <text>L-aspartate + O2 = iminosuccinate + H2O2</text>
        <dbReference type="Rhea" id="RHEA:25876"/>
        <dbReference type="ChEBI" id="CHEBI:15379"/>
        <dbReference type="ChEBI" id="CHEBI:16240"/>
        <dbReference type="ChEBI" id="CHEBI:29991"/>
        <dbReference type="ChEBI" id="CHEBI:77875"/>
        <dbReference type="EC" id="1.4.3.16"/>
    </reaction>
    <physiologicalReaction direction="left-to-right" evidence="11">
        <dbReference type="Rhea" id="RHEA:25877"/>
    </physiologicalReaction>
</comment>
<evidence type="ECO:0000256" key="1">
    <source>
        <dbReference type="ARBA" id="ARBA00001974"/>
    </source>
</evidence>
<comment type="similarity">
    <text evidence="3">Belongs to the FAD-dependent oxidoreductase 2 family. NadB subfamily.</text>
</comment>
<evidence type="ECO:0000256" key="2">
    <source>
        <dbReference type="ARBA" id="ARBA00004950"/>
    </source>
</evidence>
<comment type="pathway">
    <text evidence="2">Cofactor biosynthesis; NAD(+) biosynthesis; iminoaspartate from L-aspartate (oxidase route): step 1/1.</text>
</comment>
<gene>
    <name evidence="13" type="ORF">H9851_02635</name>
</gene>
<dbReference type="InterPro" id="IPR003953">
    <property type="entry name" value="FAD-dep_OxRdtase_2_FAD-bd"/>
</dbReference>
<dbReference type="PANTHER" id="PTHR42716:SF2">
    <property type="entry name" value="L-ASPARTATE OXIDASE, CHLOROPLASTIC"/>
    <property type="match status" value="1"/>
</dbReference>
<evidence type="ECO:0000256" key="5">
    <source>
        <dbReference type="ARBA" id="ARBA00021901"/>
    </source>
</evidence>
<sequence length="447" mass="48849">MNIDSCDVLIAGTGVAGLCCALNLPRSWRVVMLTKSEADKSDSFLAQGGICMLRGQDDFAGYFEDTMRAGHYENDEAAVRQMILRSPAMIDELIGCGVLFARDKEGGFRFTREGGHSRPRILFHDDVTGKEITSKLLAKVRQLSNVEIREHTELLDIIVSEGACRGGVVRGEDGSLCAVYAGYTLFATGGVGGLFEHSTNYRHLTGDALAIAMRRGVEVEHLDYVQIHPTTFYSEKHGRRFLISESVRGEGAVLLDKHGNRFCNELLPRDIVTGEIRAQMKKDGTKFVWLDMRPVGAQTLREHFPTICARLWEEGYDVLKQPIPVVPAQHYFMGGVKVDLNGRTSMPRLYAAGETACNGVHGKNRLASNSLLESLIWAELAAKDMAALGRQPVRAGALPDAAAGDAQIDVAAGGAQIDAAAYADYAALKQNYADIIRQEAEREATID</sequence>
<evidence type="ECO:0000259" key="12">
    <source>
        <dbReference type="Pfam" id="PF00890"/>
    </source>
</evidence>
<evidence type="ECO:0000313" key="14">
    <source>
        <dbReference type="Proteomes" id="UP000886847"/>
    </source>
</evidence>